<dbReference type="InterPro" id="IPR002781">
    <property type="entry name" value="TM_pro_TauE-like"/>
</dbReference>
<feature type="transmembrane region" description="Helical" evidence="8">
    <location>
        <begin position="225"/>
        <end position="244"/>
    </location>
</feature>
<keyword evidence="4 8" id="KW-1003">Cell membrane</keyword>
<dbReference type="HOGENOM" id="CLU_054750_2_0_11"/>
<accession>H5XJ33</accession>
<keyword evidence="10" id="KW-1185">Reference proteome</keyword>
<evidence type="ECO:0000256" key="4">
    <source>
        <dbReference type="ARBA" id="ARBA00022475"/>
    </source>
</evidence>
<dbReference type="eggNOG" id="COG0730">
    <property type="taxonomic scope" value="Bacteria"/>
</dbReference>
<evidence type="ECO:0000256" key="1">
    <source>
        <dbReference type="ARBA" id="ARBA00004651"/>
    </source>
</evidence>
<feature type="transmembrane region" description="Helical" evidence="8">
    <location>
        <begin position="77"/>
        <end position="98"/>
    </location>
</feature>
<dbReference type="AlphaFoldDB" id="H5XJ33"/>
<feature type="transmembrane region" description="Helical" evidence="8">
    <location>
        <begin position="48"/>
        <end position="65"/>
    </location>
</feature>
<comment type="subcellular location">
    <subcellularLocation>
        <location evidence="1 8">Cell membrane</location>
        <topology evidence="1 8">Multi-pass membrane protein</topology>
    </subcellularLocation>
</comment>
<protein>
    <recommendedName>
        <fullName evidence="8">Probable membrane transporter protein</fullName>
    </recommendedName>
</protein>
<evidence type="ECO:0000313" key="10">
    <source>
        <dbReference type="Proteomes" id="UP000002791"/>
    </source>
</evidence>
<gene>
    <name evidence="9" type="ORF">SaccyDRAFT_2966</name>
</gene>
<evidence type="ECO:0000256" key="7">
    <source>
        <dbReference type="ARBA" id="ARBA00023136"/>
    </source>
</evidence>
<dbReference type="EMBL" id="CM001440">
    <property type="protein sequence ID" value="EHR61809.1"/>
    <property type="molecule type" value="Genomic_DNA"/>
</dbReference>
<evidence type="ECO:0000256" key="5">
    <source>
        <dbReference type="ARBA" id="ARBA00022692"/>
    </source>
</evidence>
<keyword evidence="6 8" id="KW-1133">Transmembrane helix</keyword>
<sequence length="245" mass="24879">MLSKGDGFVPEVLLAGAAVFAGALVQGSVGYGLNLVAAPLLALVDPRLVPVPLLVVALAHAALALGREYRDVDWRGVGYVMVGRLPGTALGVLAVALLAERPFSAIVGGAVLVCVLLSLVSWTPRPTPGALLVAGVASGTFGTASSIGGPPIALLYQHESGPRIRATLAACFAAGSSLSLLALGLAGQIHFSQLTTVLWLLPFLVAGFLLSGPARRFLHGQRMRVAVLTVAAVSALALLVRSAVG</sequence>
<evidence type="ECO:0000256" key="3">
    <source>
        <dbReference type="ARBA" id="ARBA00022448"/>
    </source>
</evidence>
<comment type="similarity">
    <text evidence="2 8">Belongs to the 4-toluene sulfonate uptake permease (TSUP) (TC 2.A.102) family.</text>
</comment>
<proteinExistence type="inferred from homology"/>
<evidence type="ECO:0000256" key="6">
    <source>
        <dbReference type="ARBA" id="ARBA00022989"/>
    </source>
</evidence>
<name>H5XJ33_9PSEU</name>
<dbReference type="Pfam" id="PF01925">
    <property type="entry name" value="TauE"/>
    <property type="match status" value="1"/>
</dbReference>
<keyword evidence="5 8" id="KW-0812">Transmembrane</keyword>
<reference evidence="9 10" key="1">
    <citation type="submission" date="2011-11" db="EMBL/GenBank/DDBJ databases">
        <title>The Noncontiguous Finished sequence of Saccharomonospora cyanea NA-134.</title>
        <authorList>
            <consortium name="US DOE Joint Genome Institute"/>
            <person name="Lucas S."/>
            <person name="Han J."/>
            <person name="Lapidus A."/>
            <person name="Cheng J.-F."/>
            <person name="Goodwin L."/>
            <person name="Pitluck S."/>
            <person name="Peters L."/>
            <person name="Ovchinnikova G."/>
            <person name="Lu M."/>
            <person name="Detter J.C."/>
            <person name="Han C."/>
            <person name="Tapia R."/>
            <person name="Land M."/>
            <person name="Hauser L."/>
            <person name="Kyrpides N."/>
            <person name="Ivanova N."/>
            <person name="Pagani I."/>
            <person name="Brambilla E.-M."/>
            <person name="Klenk H.-P."/>
            <person name="Woyke T."/>
        </authorList>
    </citation>
    <scope>NUCLEOTIDE SEQUENCE [LARGE SCALE GENOMIC DNA]</scope>
    <source>
        <strain evidence="9 10">NA-134</strain>
    </source>
</reference>
<dbReference type="STRING" id="882082.SaccyDRAFT_2966"/>
<feature type="transmembrane region" description="Helical" evidence="8">
    <location>
        <begin position="130"/>
        <end position="156"/>
    </location>
</feature>
<evidence type="ECO:0000256" key="2">
    <source>
        <dbReference type="ARBA" id="ARBA00009142"/>
    </source>
</evidence>
<organism evidence="9 10">
    <name type="scientific">Saccharomonospora cyanea NA-134</name>
    <dbReference type="NCBI Taxonomy" id="882082"/>
    <lineage>
        <taxon>Bacteria</taxon>
        <taxon>Bacillati</taxon>
        <taxon>Actinomycetota</taxon>
        <taxon>Actinomycetes</taxon>
        <taxon>Pseudonocardiales</taxon>
        <taxon>Pseudonocardiaceae</taxon>
        <taxon>Saccharomonospora</taxon>
    </lineage>
</organism>
<feature type="transmembrane region" description="Helical" evidence="8">
    <location>
        <begin position="105"/>
        <end position="124"/>
    </location>
</feature>
<dbReference type="OrthoDB" id="5472127at2"/>
<dbReference type="Proteomes" id="UP000002791">
    <property type="component" value="Chromosome"/>
</dbReference>
<keyword evidence="7 8" id="KW-0472">Membrane</keyword>
<dbReference type="InterPro" id="IPR052017">
    <property type="entry name" value="TSUP"/>
</dbReference>
<evidence type="ECO:0000313" key="9">
    <source>
        <dbReference type="EMBL" id="EHR61809.1"/>
    </source>
</evidence>
<evidence type="ECO:0000256" key="8">
    <source>
        <dbReference type="RuleBase" id="RU363041"/>
    </source>
</evidence>
<feature type="transmembrane region" description="Helical" evidence="8">
    <location>
        <begin position="168"/>
        <end position="191"/>
    </location>
</feature>
<dbReference type="RefSeq" id="WP_005457172.1">
    <property type="nucleotide sequence ID" value="NZ_CM001440.1"/>
</dbReference>
<keyword evidence="3" id="KW-0813">Transport</keyword>
<feature type="transmembrane region" description="Helical" evidence="8">
    <location>
        <begin position="197"/>
        <end position="218"/>
    </location>
</feature>
<dbReference type="PANTHER" id="PTHR30269">
    <property type="entry name" value="TRANSMEMBRANE PROTEIN YFCA"/>
    <property type="match status" value="1"/>
</dbReference>
<feature type="transmembrane region" description="Helical" evidence="8">
    <location>
        <begin position="12"/>
        <end position="36"/>
    </location>
</feature>
<dbReference type="PANTHER" id="PTHR30269:SF37">
    <property type="entry name" value="MEMBRANE TRANSPORTER PROTEIN"/>
    <property type="match status" value="1"/>
</dbReference>
<dbReference type="GO" id="GO:0005886">
    <property type="term" value="C:plasma membrane"/>
    <property type="evidence" value="ECO:0007669"/>
    <property type="project" value="UniProtKB-SubCell"/>
</dbReference>